<name>A0A6C0J5C0_9ZZZZ</name>
<protein>
    <submittedName>
        <fullName evidence="1">Uncharacterized protein</fullName>
    </submittedName>
</protein>
<evidence type="ECO:0000313" key="1">
    <source>
        <dbReference type="EMBL" id="QHU00869.1"/>
    </source>
</evidence>
<accession>A0A6C0J5C0</accession>
<sequence>MYVPLIFSTQPLGVFSTWSKANYALHNVAIEYYSKLECDDLNYYLSIRKDQKEIDNGCSRTPMALYHIEIPTWVEDMMNNKFDIIKQCSNEEIDEMRKMESFSNVMSFTT</sequence>
<dbReference type="EMBL" id="MN740330">
    <property type="protein sequence ID" value="QHU00869.1"/>
    <property type="molecule type" value="Genomic_DNA"/>
</dbReference>
<proteinExistence type="predicted"/>
<organism evidence="1">
    <name type="scientific">viral metagenome</name>
    <dbReference type="NCBI Taxonomy" id="1070528"/>
    <lineage>
        <taxon>unclassified sequences</taxon>
        <taxon>metagenomes</taxon>
        <taxon>organismal metagenomes</taxon>
    </lineage>
</organism>
<reference evidence="1" key="1">
    <citation type="journal article" date="2020" name="Nature">
        <title>Giant virus diversity and host interactions through global metagenomics.</title>
        <authorList>
            <person name="Schulz F."/>
            <person name="Roux S."/>
            <person name="Paez-Espino D."/>
            <person name="Jungbluth S."/>
            <person name="Walsh D.A."/>
            <person name="Denef V.J."/>
            <person name="McMahon K.D."/>
            <person name="Konstantinidis K.T."/>
            <person name="Eloe-Fadrosh E.A."/>
            <person name="Kyrpides N.C."/>
            <person name="Woyke T."/>
        </authorList>
    </citation>
    <scope>NUCLEOTIDE SEQUENCE</scope>
    <source>
        <strain evidence="1">GVMAG-M-3300025860-20</strain>
    </source>
</reference>
<dbReference type="AlphaFoldDB" id="A0A6C0J5C0"/>